<organism evidence="3 4">
    <name type="scientific">Streptacidiphilus jiangxiensis</name>
    <dbReference type="NCBI Taxonomy" id="235985"/>
    <lineage>
        <taxon>Bacteria</taxon>
        <taxon>Bacillati</taxon>
        <taxon>Actinomycetota</taxon>
        <taxon>Actinomycetes</taxon>
        <taxon>Kitasatosporales</taxon>
        <taxon>Streptomycetaceae</taxon>
        <taxon>Streptacidiphilus</taxon>
    </lineage>
</organism>
<feature type="domain" description="FHA" evidence="2">
    <location>
        <begin position="152"/>
        <end position="201"/>
    </location>
</feature>
<dbReference type="PROSITE" id="PS50006">
    <property type="entry name" value="FHA_DOMAIN"/>
    <property type="match status" value="1"/>
</dbReference>
<sequence>MCHPNGAMHRQRRSLASLLRRTWTHPAAGTTIGSMSNSLTRPHPEHGTAILRMDERLSDADREQVVDRLREHAVQGRLSHDTFLRRMELAFAARGRHELDALTADLPSDGRLLRTLTRAVAGVATLKVRLANAWRTPQLPALPLPRDPVGPVKIGRLPGCDLKLGDESVSRVHAELLLEGGVWLLRDLGSTNGTQVNGWRVIGTVPVRAGDRVSFGSVSFRLAAAGGASVRA</sequence>
<keyword evidence="1" id="KW-0597">Phosphoprotein</keyword>
<accession>A0A1H7JSQ9</accession>
<evidence type="ECO:0000256" key="1">
    <source>
        <dbReference type="ARBA" id="ARBA00022553"/>
    </source>
</evidence>
<dbReference type="PANTHER" id="PTHR23308">
    <property type="entry name" value="NUCLEAR INHIBITOR OF PROTEIN PHOSPHATASE-1"/>
    <property type="match status" value="1"/>
</dbReference>
<evidence type="ECO:0000313" key="3">
    <source>
        <dbReference type="EMBL" id="SEK77721.1"/>
    </source>
</evidence>
<dbReference type="InterPro" id="IPR000253">
    <property type="entry name" value="FHA_dom"/>
</dbReference>
<name>A0A1H7JSQ9_STRJI</name>
<dbReference type="eggNOG" id="COG1716">
    <property type="taxonomic scope" value="Bacteria"/>
</dbReference>
<dbReference type="InterPro" id="IPR012551">
    <property type="entry name" value="DUF1707_SHOCT-like"/>
</dbReference>
<dbReference type="Proteomes" id="UP000183015">
    <property type="component" value="Unassembled WGS sequence"/>
</dbReference>
<dbReference type="SMART" id="SM00240">
    <property type="entry name" value="FHA"/>
    <property type="match status" value="1"/>
</dbReference>
<protein>
    <submittedName>
        <fullName evidence="3">FHA domain-containing protein</fullName>
    </submittedName>
</protein>
<evidence type="ECO:0000259" key="2">
    <source>
        <dbReference type="PROSITE" id="PS50006"/>
    </source>
</evidence>
<dbReference type="STRING" id="235985.SAMN05414137_103444"/>
<dbReference type="Pfam" id="PF00498">
    <property type="entry name" value="FHA"/>
    <property type="match status" value="1"/>
</dbReference>
<gene>
    <name evidence="3" type="ORF">SAMN05414137_103444</name>
</gene>
<evidence type="ECO:0000313" key="4">
    <source>
        <dbReference type="Proteomes" id="UP000183015"/>
    </source>
</evidence>
<dbReference type="AlphaFoldDB" id="A0A1H7JSQ9"/>
<dbReference type="Pfam" id="PF08044">
    <property type="entry name" value="DUF1707"/>
    <property type="match status" value="1"/>
</dbReference>
<dbReference type="Gene3D" id="2.60.200.20">
    <property type="match status" value="1"/>
</dbReference>
<dbReference type="SUPFAM" id="SSF49879">
    <property type="entry name" value="SMAD/FHA domain"/>
    <property type="match status" value="1"/>
</dbReference>
<keyword evidence="4" id="KW-1185">Reference proteome</keyword>
<dbReference type="EMBL" id="FOAZ01000003">
    <property type="protein sequence ID" value="SEK77721.1"/>
    <property type="molecule type" value="Genomic_DNA"/>
</dbReference>
<dbReference type="InterPro" id="IPR050923">
    <property type="entry name" value="Cell_Proc_Reg/RNA_Proc"/>
</dbReference>
<dbReference type="CDD" id="cd00060">
    <property type="entry name" value="FHA"/>
    <property type="match status" value="1"/>
</dbReference>
<reference evidence="4" key="1">
    <citation type="submission" date="2016-10" db="EMBL/GenBank/DDBJ databases">
        <authorList>
            <person name="Varghese N."/>
        </authorList>
    </citation>
    <scope>NUCLEOTIDE SEQUENCE [LARGE SCALE GENOMIC DNA]</scope>
    <source>
        <strain evidence="4">DSM 45096 / BCRC 16803 / CGMCC 4.1857 / CIP 109030 / JCM 12277 / KCTC 19219 / NBRC 100920 / 33214</strain>
    </source>
</reference>
<proteinExistence type="predicted"/>
<dbReference type="InterPro" id="IPR008984">
    <property type="entry name" value="SMAD_FHA_dom_sf"/>
</dbReference>